<reference evidence="3 4" key="1">
    <citation type="journal article" date="2010" name="Stand. Genomic Sci.">
        <title>Complete genome sequence of Spirosoma linguale type strain (1).</title>
        <authorList>
            <person name="Lail K."/>
            <person name="Sikorski J."/>
            <person name="Saunders E."/>
            <person name="Lapidus A."/>
            <person name="Glavina Del Rio T."/>
            <person name="Copeland A."/>
            <person name="Tice H."/>
            <person name="Cheng J.-F."/>
            <person name="Lucas S."/>
            <person name="Nolan M."/>
            <person name="Bruce D."/>
            <person name="Goodwin L."/>
            <person name="Pitluck S."/>
            <person name="Ivanova N."/>
            <person name="Mavromatis K."/>
            <person name="Ovchinnikova G."/>
            <person name="Pati A."/>
            <person name="Chen A."/>
            <person name="Palaniappan K."/>
            <person name="Land M."/>
            <person name="Hauser L."/>
            <person name="Chang Y.-J."/>
            <person name="Jeffries C.D."/>
            <person name="Chain P."/>
            <person name="Brettin T."/>
            <person name="Detter J.C."/>
            <person name="Schuetze A."/>
            <person name="Rohde M."/>
            <person name="Tindall B.J."/>
            <person name="Goeker M."/>
            <person name="Bristow J."/>
            <person name="Eisen J.A."/>
            <person name="Markowitz V."/>
            <person name="Hugenholtz P."/>
            <person name="Kyrpides N.C."/>
            <person name="Klenk H.-P."/>
            <person name="Chen F."/>
        </authorList>
    </citation>
    <scope>NUCLEOTIDE SEQUENCE [LARGE SCALE GENOMIC DNA]</scope>
    <source>
        <strain evidence="4">ATCC 33905 / DSM 74 / LMG 10896 / Claus 1</strain>
    </source>
</reference>
<proteinExistence type="predicted"/>
<dbReference type="Proteomes" id="UP000002028">
    <property type="component" value="Chromosome"/>
</dbReference>
<dbReference type="EMBL" id="CP001769">
    <property type="protein sequence ID" value="ADB40864.1"/>
    <property type="molecule type" value="Genomic_DNA"/>
</dbReference>
<organism evidence="3 4">
    <name type="scientific">Spirosoma linguale (strain ATCC 33905 / DSM 74 / LMG 10896 / Claus 1)</name>
    <dbReference type="NCBI Taxonomy" id="504472"/>
    <lineage>
        <taxon>Bacteria</taxon>
        <taxon>Pseudomonadati</taxon>
        <taxon>Bacteroidota</taxon>
        <taxon>Cytophagia</taxon>
        <taxon>Cytophagales</taxon>
        <taxon>Cytophagaceae</taxon>
        <taxon>Spirosoma</taxon>
    </lineage>
</organism>
<dbReference type="KEGG" id="sli:Slin_4886"/>
<keyword evidence="2" id="KW-0812">Transmembrane</keyword>
<keyword evidence="2" id="KW-1133">Transmembrane helix</keyword>
<sequence>MSMSELTDDQLDGLFRKSAEEFDPPFDPTAWQDMKSRLDTNDRTVPGETPLWKNILRWGMVVGLFLFLLTGSLYTYRRVTKGSDSASVVAITLPPLAVSPELNKTQPRLGRAVESRVLKTDSAQTTSDGTEAWKAKPVPQSTSPKQSVNDLTDTNGRPESRNPTKSSVEAVKKVTSTTPNATAEEKVAYGLKPDRTDMDRAINVRDRGVPSEDVVGGAVRTKMVRQRIGTLATERLLNRNQTKVRRTDRGVTPVASNDPTMIFGASISKQPFRRSREPVAKITNTAENTNQPNGVQAEAAGLSVINELAIRLAKWPNPLPFTGREWVEKPQPDTVAQQVKPASPVQRGLSIRFAVAPDLSSVGLKNFTRPGTNVGVYLEYRLASRWSVQAGVIQSTKIYSALGSEYTAPQGTWNNGGTIVKPLSIDGQCTMFDIPINIRYDFSLRPRTSGLPPSRWFISSGVTSYYIKKEDYTFNYPPHTYNVKKEASYSTGGYGLSQLNLSVGYERALTKRLSWQVEPFMKVPLKGVGFFKIDLLSTGTFFSIRYKL</sequence>
<gene>
    <name evidence="3" type="ordered locus">Slin_4886</name>
</gene>
<keyword evidence="2" id="KW-0472">Membrane</keyword>
<name>D2QRF9_SPILD</name>
<evidence type="ECO:0000256" key="1">
    <source>
        <dbReference type="SAM" id="MobiDB-lite"/>
    </source>
</evidence>
<feature type="region of interest" description="Disordered" evidence="1">
    <location>
        <begin position="105"/>
        <end position="181"/>
    </location>
</feature>
<evidence type="ECO:0000313" key="3">
    <source>
        <dbReference type="EMBL" id="ADB40864.1"/>
    </source>
</evidence>
<dbReference type="HOGENOM" id="CLU_036812_0_0_10"/>
<evidence type="ECO:0008006" key="5">
    <source>
        <dbReference type="Google" id="ProtNLM"/>
    </source>
</evidence>
<protein>
    <recommendedName>
        <fullName evidence="5">Outer membrane protein beta-barrel domain-containing protein</fullName>
    </recommendedName>
</protein>
<accession>D2QRF9</accession>
<evidence type="ECO:0000313" key="4">
    <source>
        <dbReference type="Proteomes" id="UP000002028"/>
    </source>
</evidence>
<feature type="transmembrane region" description="Helical" evidence="2">
    <location>
        <begin position="55"/>
        <end position="76"/>
    </location>
</feature>
<feature type="compositionally biased region" description="Polar residues" evidence="1">
    <location>
        <begin position="139"/>
        <end position="155"/>
    </location>
</feature>
<dbReference type="eggNOG" id="COG3266">
    <property type="taxonomic scope" value="Bacteria"/>
</dbReference>
<dbReference type="AlphaFoldDB" id="D2QRF9"/>
<keyword evidence="4" id="KW-1185">Reference proteome</keyword>
<evidence type="ECO:0000256" key="2">
    <source>
        <dbReference type="SAM" id="Phobius"/>
    </source>
</evidence>
<dbReference type="STRING" id="504472.Slin_4886"/>